<evidence type="ECO:0000256" key="1">
    <source>
        <dbReference type="SAM" id="MobiDB-lite"/>
    </source>
</evidence>
<sequence>MHWKRKASTKAGATMAPADLRNGERLTGAAHDGYSQNRSARDTLNDTVQARLDNVQLKMKTRAGPDNATQDRVGPGNATQTPRMQSPDVRARPRDRQENRRIKNKTVPVRKTIYARFK</sequence>
<evidence type="ECO:0000313" key="3">
    <source>
        <dbReference type="Proteomes" id="UP001165121"/>
    </source>
</evidence>
<dbReference type="AlphaFoldDB" id="A0A9W7D394"/>
<keyword evidence="3" id="KW-1185">Reference proteome</keyword>
<name>A0A9W7D394_9STRA</name>
<feature type="compositionally biased region" description="Basic and acidic residues" evidence="1">
    <location>
        <begin position="89"/>
        <end position="101"/>
    </location>
</feature>
<dbReference type="Proteomes" id="UP001165121">
    <property type="component" value="Unassembled WGS sequence"/>
</dbReference>
<accession>A0A9W7D394</accession>
<feature type="region of interest" description="Disordered" evidence="1">
    <location>
        <begin position="57"/>
        <end position="118"/>
    </location>
</feature>
<dbReference type="EMBL" id="BSXT01003653">
    <property type="protein sequence ID" value="GMF55094.1"/>
    <property type="molecule type" value="Genomic_DNA"/>
</dbReference>
<gene>
    <name evidence="2" type="ORF">Pfra01_002311600</name>
</gene>
<feature type="region of interest" description="Disordered" evidence="1">
    <location>
        <begin position="1"/>
        <end position="41"/>
    </location>
</feature>
<organism evidence="2 3">
    <name type="scientific">Phytophthora fragariaefolia</name>
    <dbReference type="NCBI Taxonomy" id="1490495"/>
    <lineage>
        <taxon>Eukaryota</taxon>
        <taxon>Sar</taxon>
        <taxon>Stramenopiles</taxon>
        <taxon>Oomycota</taxon>
        <taxon>Peronosporomycetes</taxon>
        <taxon>Peronosporales</taxon>
        <taxon>Peronosporaceae</taxon>
        <taxon>Phytophthora</taxon>
    </lineage>
</organism>
<evidence type="ECO:0000313" key="2">
    <source>
        <dbReference type="EMBL" id="GMF55094.1"/>
    </source>
</evidence>
<protein>
    <submittedName>
        <fullName evidence="2">Unnamed protein product</fullName>
    </submittedName>
</protein>
<reference evidence="2" key="1">
    <citation type="submission" date="2023-04" db="EMBL/GenBank/DDBJ databases">
        <title>Phytophthora fragariaefolia NBRC 109709.</title>
        <authorList>
            <person name="Ichikawa N."/>
            <person name="Sato H."/>
            <person name="Tonouchi N."/>
        </authorList>
    </citation>
    <scope>NUCLEOTIDE SEQUENCE</scope>
    <source>
        <strain evidence="2">NBRC 109709</strain>
    </source>
</reference>
<comment type="caution">
    <text evidence="2">The sequence shown here is derived from an EMBL/GenBank/DDBJ whole genome shotgun (WGS) entry which is preliminary data.</text>
</comment>
<proteinExistence type="predicted"/>